<evidence type="ECO:0000256" key="2">
    <source>
        <dbReference type="ARBA" id="ARBA00022801"/>
    </source>
</evidence>
<dbReference type="EMBL" id="BARW01021188">
    <property type="protein sequence ID" value="GAJ00330.1"/>
    <property type="molecule type" value="Genomic_DNA"/>
</dbReference>
<dbReference type="InterPro" id="IPR050266">
    <property type="entry name" value="AB_hydrolase_sf"/>
</dbReference>
<dbReference type="PRINTS" id="PR00111">
    <property type="entry name" value="ABHYDROLASE"/>
</dbReference>
<dbReference type="PANTHER" id="PTHR43798">
    <property type="entry name" value="MONOACYLGLYCEROL LIPASE"/>
    <property type="match status" value="1"/>
</dbReference>
<dbReference type="AlphaFoldDB" id="X1V6E9"/>
<gene>
    <name evidence="4" type="ORF">S12H4_35650</name>
</gene>
<organism evidence="4">
    <name type="scientific">marine sediment metagenome</name>
    <dbReference type="NCBI Taxonomy" id="412755"/>
    <lineage>
        <taxon>unclassified sequences</taxon>
        <taxon>metagenomes</taxon>
        <taxon>ecological metagenomes</taxon>
    </lineage>
</organism>
<reference evidence="4" key="1">
    <citation type="journal article" date="2014" name="Front. Microbiol.">
        <title>High frequency of phylogenetically diverse reductive dehalogenase-homologous genes in deep subseafloor sedimentary metagenomes.</title>
        <authorList>
            <person name="Kawai M."/>
            <person name="Futagami T."/>
            <person name="Toyoda A."/>
            <person name="Takaki Y."/>
            <person name="Nishi S."/>
            <person name="Hori S."/>
            <person name="Arai W."/>
            <person name="Tsubouchi T."/>
            <person name="Morono Y."/>
            <person name="Uchiyama I."/>
            <person name="Ito T."/>
            <person name="Fujiyama A."/>
            <person name="Inagaki F."/>
            <person name="Takami H."/>
        </authorList>
    </citation>
    <scope>NUCLEOTIDE SEQUENCE</scope>
    <source>
        <strain evidence="4">Expedition CK06-06</strain>
    </source>
</reference>
<evidence type="ECO:0000256" key="1">
    <source>
        <dbReference type="ARBA" id="ARBA00010088"/>
    </source>
</evidence>
<dbReference type="InterPro" id="IPR000073">
    <property type="entry name" value="AB_hydrolase_1"/>
</dbReference>
<sequence>MKIEVNGININYEVHGQGPELVLIHGFGGNLTYWEPQVRAFSQKFRVITYDQRGCGQSGQPQSSFRMGDLVEELHQLMIALKVDKAYLLGFSQGGAIALLTAVKHPEMVRALVMSSSSTEFATVATREQKEMAANMVALLEKDGTTRFAEMFTNMNFSPGLKERSPAVWERYYRMLLSGRPETLIGITEASLEAPPPPPDITKLKCPVFFIQ</sequence>
<dbReference type="Pfam" id="PF00561">
    <property type="entry name" value="Abhydrolase_1"/>
    <property type="match status" value="1"/>
</dbReference>
<protein>
    <recommendedName>
        <fullName evidence="3">AB hydrolase-1 domain-containing protein</fullName>
    </recommendedName>
</protein>
<dbReference type="InterPro" id="IPR002410">
    <property type="entry name" value="Peptidase_S33"/>
</dbReference>
<dbReference type="GO" id="GO:0006508">
    <property type="term" value="P:proteolysis"/>
    <property type="evidence" value="ECO:0007669"/>
    <property type="project" value="InterPro"/>
</dbReference>
<comment type="caution">
    <text evidence="4">The sequence shown here is derived from an EMBL/GenBank/DDBJ whole genome shotgun (WGS) entry which is preliminary data.</text>
</comment>
<dbReference type="GO" id="GO:0016020">
    <property type="term" value="C:membrane"/>
    <property type="evidence" value="ECO:0007669"/>
    <property type="project" value="TreeGrafter"/>
</dbReference>
<evidence type="ECO:0000259" key="3">
    <source>
        <dbReference type="Pfam" id="PF00561"/>
    </source>
</evidence>
<accession>X1V6E9</accession>
<feature type="domain" description="AB hydrolase-1" evidence="3">
    <location>
        <begin position="21"/>
        <end position="126"/>
    </location>
</feature>
<dbReference type="SUPFAM" id="SSF53474">
    <property type="entry name" value="alpha/beta-Hydrolases"/>
    <property type="match status" value="1"/>
</dbReference>
<comment type="similarity">
    <text evidence="1">Belongs to the peptidase S33 family.</text>
</comment>
<dbReference type="GO" id="GO:0008233">
    <property type="term" value="F:peptidase activity"/>
    <property type="evidence" value="ECO:0007669"/>
    <property type="project" value="InterPro"/>
</dbReference>
<feature type="non-terminal residue" evidence="4">
    <location>
        <position position="212"/>
    </location>
</feature>
<dbReference type="Gene3D" id="3.40.50.1820">
    <property type="entry name" value="alpha/beta hydrolase"/>
    <property type="match status" value="1"/>
</dbReference>
<evidence type="ECO:0000313" key="4">
    <source>
        <dbReference type="EMBL" id="GAJ00330.1"/>
    </source>
</evidence>
<dbReference type="InterPro" id="IPR029058">
    <property type="entry name" value="AB_hydrolase_fold"/>
</dbReference>
<proteinExistence type="inferred from homology"/>
<name>X1V6E9_9ZZZZ</name>
<keyword evidence="2" id="KW-0378">Hydrolase</keyword>
<dbReference type="PRINTS" id="PR00793">
    <property type="entry name" value="PROAMNOPTASE"/>
</dbReference>
<dbReference type="PANTHER" id="PTHR43798:SF31">
    <property type="entry name" value="AB HYDROLASE SUPERFAMILY PROTEIN YCLE"/>
    <property type="match status" value="1"/>
</dbReference>